<feature type="coiled-coil region" evidence="1">
    <location>
        <begin position="1"/>
        <end position="59"/>
    </location>
</feature>
<organism evidence="3 4">
    <name type="scientific">Ciona savignyi</name>
    <name type="common">Pacific transparent sea squirt</name>
    <dbReference type="NCBI Taxonomy" id="51511"/>
    <lineage>
        <taxon>Eukaryota</taxon>
        <taxon>Metazoa</taxon>
        <taxon>Chordata</taxon>
        <taxon>Tunicata</taxon>
        <taxon>Ascidiacea</taxon>
        <taxon>Phlebobranchia</taxon>
        <taxon>Cionidae</taxon>
        <taxon>Ciona</taxon>
    </lineage>
</organism>
<feature type="region of interest" description="Disordered" evidence="2">
    <location>
        <begin position="310"/>
        <end position="459"/>
    </location>
</feature>
<name>H2Z445_CIOSA</name>
<reference evidence="4" key="1">
    <citation type="submission" date="2003-08" db="EMBL/GenBank/DDBJ databases">
        <authorList>
            <person name="Birren B."/>
            <person name="Nusbaum C."/>
            <person name="Abebe A."/>
            <person name="Abouelleil A."/>
            <person name="Adekoya E."/>
            <person name="Ait-zahra M."/>
            <person name="Allen N."/>
            <person name="Allen T."/>
            <person name="An P."/>
            <person name="Anderson M."/>
            <person name="Anderson S."/>
            <person name="Arachchi H."/>
            <person name="Armbruster J."/>
            <person name="Bachantsang P."/>
            <person name="Baldwin J."/>
            <person name="Barry A."/>
            <person name="Bayul T."/>
            <person name="Blitshsteyn B."/>
            <person name="Bloom T."/>
            <person name="Blye J."/>
            <person name="Boguslavskiy L."/>
            <person name="Borowsky M."/>
            <person name="Boukhgalter B."/>
            <person name="Brunache A."/>
            <person name="Butler J."/>
            <person name="Calixte N."/>
            <person name="Calvo S."/>
            <person name="Camarata J."/>
            <person name="Campo K."/>
            <person name="Chang J."/>
            <person name="Cheshatsang Y."/>
            <person name="Citroen M."/>
            <person name="Collymore A."/>
            <person name="Considine T."/>
            <person name="Cook A."/>
            <person name="Cooke P."/>
            <person name="Corum B."/>
            <person name="Cuomo C."/>
            <person name="David R."/>
            <person name="Dawoe T."/>
            <person name="Degray S."/>
            <person name="Dodge S."/>
            <person name="Dooley K."/>
            <person name="Dorje P."/>
            <person name="Dorjee K."/>
            <person name="Dorris L."/>
            <person name="Duffey N."/>
            <person name="Dupes A."/>
            <person name="Elkins T."/>
            <person name="Engels R."/>
            <person name="Erickson J."/>
            <person name="Farina A."/>
            <person name="Faro S."/>
            <person name="Ferreira P."/>
            <person name="Fischer H."/>
            <person name="Fitzgerald M."/>
            <person name="Foley K."/>
            <person name="Gage D."/>
            <person name="Galagan J."/>
            <person name="Gearin G."/>
            <person name="Gnerre S."/>
            <person name="Gnirke A."/>
            <person name="Goyette A."/>
            <person name="Graham J."/>
            <person name="Grandbois E."/>
            <person name="Gyaltsen K."/>
            <person name="Hafez N."/>
            <person name="Hagopian D."/>
            <person name="Hagos B."/>
            <person name="Hall J."/>
            <person name="Hatcher B."/>
            <person name="Heller A."/>
            <person name="Higgins H."/>
            <person name="Honan T."/>
            <person name="Horn A."/>
            <person name="Houde N."/>
            <person name="Hughes L."/>
            <person name="Hulme W."/>
            <person name="Husby E."/>
            <person name="Iliev I."/>
            <person name="Jaffe D."/>
            <person name="Jones C."/>
            <person name="Kamal M."/>
            <person name="Kamat A."/>
            <person name="Kamvysselis M."/>
            <person name="Karlsson E."/>
            <person name="Kells C."/>
            <person name="Kieu A."/>
            <person name="Kisner P."/>
            <person name="Kodira C."/>
            <person name="Kulbokas E."/>
            <person name="Labutti K."/>
            <person name="Lama D."/>
            <person name="Landers T."/>
            <person name="Leger J."/>
            <person name="Levine S."/>
            <person name="Lewis D."/>
            <person name="Lewis T."/>
            <person name="Lindblad-toh K."/>
            <person name="Liu X."/>
            <person name="Lokyitsang T."/>
            <person name="Lokyitsang Y."/>
            <person name="Lucien O."/>
            <person name="Lui A."/>
            <person name="Ma L.J."/>
            <person name="Mabbitt R."/>
            <person name="Macdonald J."/>
            <person name="Maclean C."/>
            <person name="Major J."/>
            <person name="Manning J."/>
            <person name="Marabella R."/>
            <person name="Maru K."/>
            <person name="Matthews C."/>
            <person name="Mauceli E."/>
            <person name="Mccarthy M."/>
            <person name="Mcdonough S."/>
            <person name="Mcghee T."/>
            <person name="Meldrim J."/>
            <person name="Meneus L."/>
            <person name="Mesirov J."/>
            <person name="Mihalev A."/>
            <person name="Mihova T."/>
            <person name="Mikkelsen T."/>
            <person name="Mlenga V."/>
            <person name="Moru K."/>
            <person name="Mozes J."/>
            <person name="Mulrain L."/>
            <person name="Munson G."/>
            <person name="Naylor J."/>
            <person name="Newes C."/>
            <person name="Nguyen C."/>
            <person name="Nguyen N."/>
            <person name="Nguyen T."/>
            <person name="Nicol R."/>
            <person name="Nielsen C."/>
            <person name="Nizzari M."/>
            <person name="Norbu C."/>
            <person name="Norbu N."/>
            <person name="O'donnell P."/>
            <person name="Okoawo O."/>
            <person name="O'leary S."/>
            <person name="Omotosho B."/>
            <person name="O'neill K."/>
            <person name="Osman S."/>
            <person name="Parker S."/>
            <person name="Perrin D."/>
            <person name="Phunkhang P."/>
            <person name="Piqani B."/>
            <person name="Purcell S."/>
            <person name="Rachupka T."/>
            <person name="Ramasamy U."/>
            <person name="Rameau R."/>
            <person name="Ray V."/>
            <person name="Raymond C."/>
            <person name="Retta R."/>
            <person name="Richardson S."/>
            <person name="Rise C."/>
            <person name="Rodriguez J."/>
            <person name="Rogers J."/>
            <person name="Rogov P."/>
            <person name="Rutman M."/>
            <person name="Schupbach R."/>
            <person name="Seaman C."/>
            <person name="Settipalli S."/>
            <person name="Sharpe T."/>
            <person name="Sheridan J."/>
            <person name="Sherpa N."/>
            <person name="Shi J."/>
            <person name="Smirnov S."/>
            <person name="Smith C."/>
            <person name="Sougnez C."/>
            <person name="Spencer B."/>
            <person name="Stalker J."/>
            <person name="Stange-thomann N."/>
            <person name="Stavropoulos S."/>
            <person name="Stetson K."/>
            <person name="Stone C."/>
            <person name="Stone S."/>
            <person name="Stubbs M."/>
            <person name="Talamas J."/>
            <person name="Tchuinga P."/>
            <person name="Tenzing P."/>
            <person name="Tesfaye S."/>
            <person name="Theodore J."/>
            <person name="Thoulutsang Y."/>
            <person name="Topham K."/>
            <person name="Towey S."/>
            <person name="Tsamla T."/>
            <person name="Tsomo N."/>
            <person name="Vallee D."/>
            <person name="Vassiliev H."/>
            <person name="Venkataraman V."/>
            <person name="Vinson J."/>
            <person name="Vo A."/>
            <person name="Wade C."/>
            <person name="Wang S."/>
            <person name="Wangchuk T."/>
            <person name="Wangdi T."/>
            <person name="Whittaker C."/>
            <person name="Wilkinson J."/>
            <person name="Wu Y."/>
            <person name="Wyman D."/>
            <person name="Yadav S."/>
            <person name="Yang S."/>
            <person name="Yang X."/>
            <person name="Yeager S."/>
            <person name="Yee E."/>
            <person name="Young G."/>
            <person name="Zainoun J."/>
            <person name="Zembeck L."/>
            <person name="Zimmer A."/>
            <person name="Zody M."/>
            <person name="Lander E."/>
        </authorList>
    </citation>
    <scope>NUCLEOTIDE SEQUENCE [LARGE SCALE GENOMIC DNA]</scope>
</reference>
<feature type="compositionally biased region" description="Basic residues" evidence="2">
    <location>
        <begin position="439"/>
        <end position="459"/>
    </location>
</feature>
<reference evidence="3" key="2">
    <citation type="submission" date="2025-08" db="UniProtKB">
        <authorList>
            <consortium name="Ensembl"/>
        </authorList>
    </citation>
    <scope>IDENTIFICATION</scope>
</reference>
<dbReference type="GeneTree" id="ENSGT00950000183025"/>
<dbReference type="Ensembl" id="ENSCSAVT00000012500.1">
    <property type="protein sequence ID" value="ENSCSAVP00000012357.1"/>
    <property type="gene ID" value="ENSCSAVG00000007266.1"/>
</dbReference>
<reference evidence="3" key="3">
    <citation type="submission" date="2025-09" db="UniProtKB">
        <authorList>
            <consortium name="Ensembl"/>
        </authorList>
    </citation>
    <scope>IDENTIFICATION</scope>
</reference>
<keyword evidence="4" id="KW-1185">Reference proteome</keyword>
<evidence type="ECO:0000313" key="4">
    <source>
        <dbReference type="Proteomes" id="UP000007875"/>
    </source>
</evidence>
<accession>H2Z445</accession>
<keyword evidence="1" id="KW-0175">Coiled coil</keyword>
<protein>
    <submittedName>
        <fullName evidence="3">Uncharacterized protein</fullName>
    </submittedName>
</protein>
<feature type="region of interest" description="Disordered" evidence="2">
    <location>
        <begin position="169"/>
        <end position="196"/>
    </location>
</feature>
<feature type="compositionally biased region" description="Low complexity" evidence="2">
    <location>
        <begin position="169"/>
        <end position="183"/>
    </location>
</feature>
<dbReference type="HOGENOM" id="CLU_595736_0_0_1"/>
<evidence type="ECO:0000313" key="3">
    <source>
        <dbReference type="Ensembl" id="ENSCSAVP00000012357.1"/>
    </source>
</evidence>
<feature type="compositionally biased region" description="Low complexity" evidence="2">
    <location>
        <begin position="420"/>
        <end position="429"/>
    </location>
</feature>
<evidence type="ECO:0000256" key="1">
    <source>
        <dbReference type="SAM" id="Coils"/>
    </source>
</evidence>
<proteinExistence type="predicted"/>
<dbReference type="AlphaFoldDB" id="H2Z445"/>
<evidence type="ECO:0000256" key="2">
    <source>
        <dbReference type="SAM" id="MobiDB-lite"/>
    </source>
</evidence>
<dbReference type="Proteomes" id="UP000007875">
    <property type="component" value="Unassembled WGS sequence"/>
</dbReference>
<sequence>MAELNQIKKEKEELVEELKGANSTVRALQCQLETVEEKLNESEKALMESEKLIREERKRGELVENEMHQQILLLRKQLEESDNAVAVATSERECSTTKDQKTQTIKKKKESVQVQAVPAKVLEQEFVINDLRSQVEDLTTRLSMGADAYKEKFVECHKLEKKVKKLKMLQKPDAAPPAASKATPAKEEEAEGVSPVNQGFMNKLEKLFLSIADPDAEEQEQSKQLQQKLDEMARGVEKEHNRYRRYKQLYAEEKHKAMTRLASANATTAEINHKYKAEKERCKVLVVENEMLKSQLDEFVRSSTDAAVRNVMTCDPTAQDRTPRETPDDEAQFQDAQEFPVLGDKADSSPSGSSETDEGLEYNGQSLNFCTKGEATSSEEKSDSDGMEIARPSTKPISIAPVGKSKVISCQPIRSPPVPSDVISSSSQSEGPSAPRTDARKKKGKGKKGKTRKTVRPVM</sequence>